<feature type="transmembrane region" description="Helical" evidence="1">
    <location>
        <begin position="12"/>
        <end position="34"/>
    </location>
</feature>
<evidence type="ECO:0000259" key="2">
    <source>
        <dbReference type="Pfam" id="PF05170"/>
    </source>
</evidence>
<reference evidence="3 4" key="1">
    <citation type="journal article" date="2010" name="Int. J. Syst. Evol. Microbiol.">
        <title>Thiohalobacter thiocyanaticus gen. nov., sp. nov., a moderately halophilic, sulfur-oxidizing gammaproteobacterium from hypersaline lakes, that utilizes thiocyanate.</title>
        <authorList>
            <person name="Sorokin D.Y."/>
            <person name="Kovaleva O.L."/>
            <person name="Tourova T.P."/>
            <person name="Muyzer G."/>
        </authorList>
    </citation>
    <scope>NUCLEOTIDE SEQUENCE [LARGE SCALE GENOMIC DNA]</scope>
    <source>
        <strain evidence="3 4">Hrh1</strain>
    </source>
</reference>
<feature type="domain" description="AsmA" evidence="2">
    <location>
        <begin position="200"/>
        <end position="389"/>
    </location>
</feature>
<feature type="domain" description="AsmA" evidence="2">
    <location>
        <begin position="5"/>
        <end position="168"/>
    </location>
</feature>
<keyword evidence="1" id="KW-0472">Membrane</keyword>
<dbReference type="InterPro" id="IPR052894">
    <property type="entry name" value="AsmA-related"/>
</dbReference>
<accession>A0A426QIL3</accession>
<keyword evidence="1" id="KW-1133">Transmembrane helix</keyword>
<dbReference type="Proteomes" id="UP000287798">
    <property type="component" value="Unassembled WGS sequence"/>
</dbReference>
<evidence type="ECO:0000313" key="4">
    <source>
        <dbReference type="Proteomes" id="UP000287798"/>
    </source>
</evidence>
<dbReference type="GO" id="GO:0005886">
    <property type="term" value="C:plasma membrane"/>
    <property type="evidence" value="ECO:0007669"/>
    <property type="project" value="TreeGrafter"/>
</dbReference>
<gene>
    <name evidence="3" type="ORF">D6C00_06275</name>
</gene>
<dbReference type="Pfam" id="PF05170">
    <property type="entry name" value="AsmA"/>
    <property type="match status" value="2"/>
</dbReference>
<proteinExistence type="predicted"/>
<organism evidence="3 4">
    <name type="scientific">Thiohalobacter thiocyanaticus</name>
    <dbReference type="NCBI Taxonomy" id="585455"/>
    <lineage>
        <taxon>Bacteria</taxon>
        <taxon>Pseudomonadati</taxon>
        <taxon>Pseudomonadota</taxon>
        <taxon>Gammaproteobacteria</taxon>
        <taxon>Thiohalobacterales</taxon>
        <taxon>Thiohalobacteraceae</taxon>
        <taxon>Thiohalobacter</taxon>
    </lineage>
</organism>
<keyword evidence="1" id="KW-0812">Transmembrane</keyword>
<dbReference type="AlphaFoldDB" id="A0A426QIL3"/>
<sequence length="481" mass="52345">MGQPMSRIARISLFAVGGVVALLALLMLLAWVFLDAETVRHRIEQTASQAMGMEFKVDGPVQARVFPTLGVGLTDVHVRQGETEWLHAAEMRLRVRLLPLLRGRVEISAINFVEPGLNLTRDSDGAFNFIPAHRPDDAGDRQPFGIRRFSVEDASLTFIDQPSGDRFVMNGCDLAGRDLAWPPAQSPQPNPTLPDFHGQLNCRSITYGTLDATEVQAAISAQGQRLTISPLTGRLFGGRLKVQLESDLSGSSPAHSLELELADFRVERFIETFRQEQGAEGSAGFSMQLTSSGRSLSEVVEQLDGQAELAGEGLVLHGTDLDAQLARYESTQQFNLVDTAALFLAGPVGLAVTQGYGFASLFAETGGRTSIQELISEWHIENGVARAHDVALSTEENRLALAGRLNFVTSEFEDMRVAVIDSDGCAVVEQRIQGSFNDPRINKPNFVVALTAPLFEMVKQGVALFSESECEPFYSGRVVSP</sequence>
<name>A0A426QIL3_9GAMM</name>
<dbReference type="GO" id="GO:0090313">
    <property type="term" value="P:regulation of protein targeting to membrane"/>
    <property type="evidence" value="ECO:0007669"/>
    <property type="project" value="TreeGrafter"/>
</dbReference>
<dbReference type="InterPro" id="IPR007844">
    <property type="entry name" value="AsmA"/>
</dbReference>
<evidence type="ECO:0000256" key="1">
    <source>
        <dbReference type="SAM" id="Phobius"/>
    </source>
</evidence>
<comment type="caution">
    <text evidence="3">The sequence shown here is derived from an EMBL/GenBank/DDBJ whole genome shotgun (WGS) entry which is preliminary data.</text>
</comment>
<evidence type="ECO:0000313" key="3">
    <source>
        <dbReference type="EMBL" id="RRQ21585.1"/>
    </source>
</evidence>
<dbReference type="PANTHER" id="PTHR30441">
    <property type="entry name" value="DUF748 DOMAIN-CONTAINING PROTEIN"/>
    <property type="match status" value="1"/>
</dbReference>
<dbReference type="PANTHER" id="PTHR30441:SF8">
    <property type="entry name" value="DUF748 DOMAIN-CONTAINING PROTEIN"/>
    <property type="match status" value="1"/>
</dbReference>
<protein>
    <submittedName>
        <fullName evidence="3">AsmA family protein</fullName>
    </submittedName>
</protein>
<keyword evidence="4" id="KW-1185">Reference proteome</keyword>
<dbReference type="EMBL" id="QZMU01000001">
    <property type="protein sequence ID" value="RRQ21585.1"/>
    <property type="molecule type" value="Genomic_DNA"/>
</dbReference>